<dbReference type="EC" id="6.3.1.2" evidence="6"/>
<name>A0ABD7UXP6_9ACTN</name>
<comment type="caution">
    <text evidence="6">The sequence shown here is derived from an EMBL/GenBank/DDBJ whole genome shotgun (WGS) entry which is preliminary data.</text>
</comment>
<organism evidence="6 7">
    <name type="scientific">Gordonia paraffinivorans</name>
    <dbReference type="NCBI Taxonomy" id="175628"/>
    <lineage>
        <taxon>Bacteria</taxon>
        <taxon>Bacillati</taxon>
        <taxon>Actinomycetota</taxon>
        <taxon>Actinomycetes</taxon>
        <taxon>Mycobacteriales</taxon>
        <taxon>Gordoniaceae</taxon>
        <taxon>Gordonia</taxon>
    </lineage>
</organism>
<dbReference type="PANTHER" id="PTHR43785:SF12">
    <property type="entry name" value="TYPE-1 GLUTAMINE SYNTHETASE 2"/>
    <property type="match status" value="1"/>
</dbReference>
<dbReference type="EMBL" id="CAACYD010000003">
    <property type="protein sequence ID" value="VFA81108.1"/>
    <property type="molecule type" value="Genomic_DNA"/>
</dbReference>
<accession>A0ABD7UXP6</accession>
<evidence type="ECO:0000256" key="1">
    <source>
        <dbReference type="ARBA" id="ARBA00009897"/>
    </source>
</evidence>
<dbReference type="SUPFAM" id="SSF55931">
    <property type="entry name" value="Glutamine synthetase/guanido kinase"/>
    <property type="match status" value="1"/>
</dbReference>
<dbReference type="RefSeq" id="WP_131733203.1">
    <property type="nucleotide sequence ID" value="NZ_CAACYD010000003.1"/>
</dbReference>
<dbReference type="InterPro" id="IPR014746">
    <property type="entry name" value="Gln_synth/guanido_kin_cat_dom"/>
</dbReference>
<dbReference type="PANTHER" id="PTHR43785">
    <property type="entry name" value="GAMMA-GLUTAMYLPUTRESCINE SYNTHETASE"/>
    <property type="match status" value="1"/>
</dbReference>
<evidence type="ECO:0000256" key="3">
    <source>
        <dbReference type="PROSITE-ProRule" id="PRU01331"/>
    </source>
</evidence>
<reference evidence="6 7" key="1">
    <citation type="submission" date="2019-02" db="EMBL/GenBank/DDBJ databases">
        <authorList>
            <consortium name="Pathogen Informatics"/>
        </authorList>
    </citation>
    <scope>NUCLEOTIDE SEQUENCE [LARGE SCALE GENOMIC DNA]</scope>
    <source>
        <strain evidence="6 7">3012STDY6756503</strain>
    </source>
</reference>
<evidence type="ECO:0000313" key="7">
    <source>
        <dbReference type="Proteomes" id="UP000360750"/>
    </source>
</evidence>
<evidence type="ECO:0000313" key="6">
    <source>
        <dbReference type="EMBL" id="VFA81108.1"/>
    </source>
</evidence>
<dbReference type="PROSITE" id="PS51987">
    <property type="entry name" value="GS_CATALYTIC"/>
    <property type="match status" value="1"/>
</dbReference>
<gene>
    <name evidence="6" type="primary">glnA_1</name>
    <name evidence="6" type="ORF">NCTC8139_00192</name>
</gene>
<dbReference type="Gene3D" id="3.30.590.10">
    <property type="entry name" value="Glutamine synthetase/guanido kinase, catalytic domain"/>
    <property type="match status" value="1"/>
</dbReference>
<dbReference type="AlphaFoldDB" id="A0ABD7UXP6"/>
<dbReference type="Proteomes" id="UP000360750">
    <property type="component" value="Unassembled WGS sequence"/>
</dbReference>
<sequence>MASPRDVGGDAEIAPTLLATVVNPAGLILAKMVPGGRAEAFASAGLGAGPSWHAFAIDATGVAFSTSSTGVVGDQRLRIVPDARARLDHDLSWTPAEFHELTGEPSSLCPRGTLRRVVAELAADDLEASVGHEIEFVLVAPDGAALPAHDWTPYGAAGLLEQEDFVRDLIADLGTAGVEVEQVHPEHARLQFEVSLAPADPVTAADRLVLARIVIGRVARRHGVRAALSPKPFADEAGCGAHQHISLRRGGAPLFSDGSGAAGMTADGEHAVAGILEALPELQGVLCGSVVSCLRTRPGQWAGAYACWGVENREAAVRLVRAETAGGAGRDANIEVKAVDPSANVYLATAAVLGAAARGIARRAELPPEVAVDPVECPPERRGARLASDQRTIVDRLDSSEALREILGDEIVDAVVAVRRYEVTRFPDHTPEFIAERFRLAWTV</sequence>
<evidence type="ECO:0000256" key="4">
    <source>
        <dbReference type="RuleBase" id="RU000384"/>
    </source>
</evidence>
<protein>
    <submittedName>
        <fullName evidence="6">Glutamine synthetase</fullName>
        <ecNumber evidence="6">6.3.1.2</ecNumber>
    </submittedName>
</protein>
<evidence type="ECO:0000259" key="5">
    <source>
        <dbReference type="PROSITE" id="PS51987"/>
    </source>
</evidence>
<dbReference type="GeneID" id="60748247"/>
<evidence type="ECO:0000256" key="2">
    <source>
        <dbReference type="ARBA" id="ARBA00022598"/>
    </source>
</evidence>
<dbReference type="GO" id="GO:0004356">
    <property type="term" value="F:glutamine synthetase activity"/>
    <property type="evidence" value="ECO:0007669"/>
    <property type="project" value="UniProtKB-EC"/>
</dbReference>
<dbReference type="InterPro" id="IPR008146">
    <property type="entry name" value="Gln_synth_cat_dom"/>
</dbReference>
<dbReference type="Pfam" id="PF00120">
    <property type="entry name" value="Gln-synt_C"/>
    <property type="match status" value="1"/>
</dbReference>
<dbReference type="SMART" id="SM01230">
    <property type="entry name" value="Gln-synt_C"/>
    <property type="match status" value="1"/>
</dbReference>
<feature type="domain" description="GS catalytic" evidence="5">
    <location>
        <begin position="110"/>
        <end position="444"/>
    </location>
</feature>
<proteinExistence type="inferred from homology"/>
<keyword evidence="2 6" id="KW-0436">Ligase</keyword>
<comment type="similarity">
    <text evidence="1 3 4">Belongs to the glutamine synthetase family.</text>
</comment>